<gene>
    <name evidence="1" type="ORF">FC40_GL000744</name>
</gene>
<evidence type="ECO:0000313" key="1">
    <source>
        <dbReference type="EMBL" id="KRM18955.1"/>
    </source>
</evidence>
<dbReference type="EMBL" id="AZGD01000090">
    <property type="protein sequence ID" value="KRM18955.1"/>
    <property type="molecule type" value="Genomic_DNA"/>
</dbReference>
<name>A0A0R1WSX8_9LACO</name>
<reference evidence="1 2" key="1">
    <citation type="journal article" date="2015" name="Genome Announc.">
        <title>Expanding the biotechnology potential of lactobacilli through comparative genomics of 213 strains and associated genera.</title>
        <authorList>
            <person name="Sun Z."/>
            <person name="Harris H.M."/>
            <person name="McCann A."/>
            <person name="Guo C."/>
            <person name="Argimon S."/>
            <person name="Zhang W."/>
            <person name="Yang X."/>
            <person name="Jeffery I.B."/>
            <person name="Cooney J.C."/>
            <person name="Kagawa T.F."/>
            <person name="Liu W."/>
            <person name="Song Y."/>
            <person name="Salvetti E."/>
            <person name="Wrobel A."/>
            <person name="Rasinkangas P."/>
            <person name="Parkhill J."/>
            <person name="Rea M.C."/>
            <person name="O'Sullivan O."/>
            <person name="Ritari J."/>
            <person name="Douillard F.P."/>
            <person name="Paul Ross R."/>
            <person name="Yang R."/>
            <person name="Briner A.E."/>
            <person name="Felis G.E."/>
            <person name="de Vos W.M."/>
            <person name="Barrangou R."/>
            <person name="Klaenhammer T.R."/>
            <person name="Caufield P.W."/>
            <person name="Cui Y."/>
            <person name="Zhang H."/>
            <person name="O'Toole P.W."/>
        </authorList>
    </citation>
    <scope>NUCLEOTIDE SEQUENCE [LARGE SCALE GENOMIC DNA]</scope>
    <source>
        <strain evidence="1 2">DSM 18933</strain>
    </source>
</reference>
<dbReference type="Proteomes" id="UP000051054">
    <property type="component" value="Unassembled WGS sequence"/>
</dbReference>
<sequence>MNIEFVTLKSNVSLIFEQTSKSDNEVFGNAIYLYARQKNNSDIWEYPNYLGKNLPLFRLENISIRREANPLEKNMFKRISSGKEITTKQKEMLRKKFKK</sequence>
<keyword evidence="2" id="KW-1185">Reference proteome</keyword>
<dbReference type="RefSeq" id="WP_025022068.1">
    <property type="nucleotide sequence ID" value="NZ_AZGD01000090.1"/>
</dbReference>
<protein>
    <submittedName>
        <fullName evidence="1">Uncharacterized protein</fullName>
    </submittedName>
</protein>
<dbReference type="PATRIC" id="fig|1423755.3.peg.797"/>
<evidence type="ECO:0000313" key="2">
    <source>
        <dbReference type="Proteomes" id="UP000051054"/>
    </source>
</evidence>
<dbReference type="AlphaFoldDB" id="A0A0R1WSX8"/>
<accession>A0A0R1WSX8</accession>
<comment type="caution">
    <text evidence="1">The sequence shown here is derived from an EMBL/GenBank/DDBJ whole genome shotgun (WGS) entry which is preliminary data.</text>
</comment>
<organism evidence="1 2">
    <name type="scientific">Ligilactobacillus hayakitensis DSM 18933 = JCM 14209</name>
    <dbReference type="NCBI Taxonomy" id="1423755"/>
    <lineage>
        <taxon>Bacteria</taxon>
        <taxon>Bacillati</taxon>
        <taxon>Bacillota</taxon>
        <taxon>Bacilli</taxon>
        <taxon>Lactobacillales</taxon>
        <taxon>Lactobacillaceae</taxon>
        <taxon>Ligilactobacillus</taxon>
    </lineage>
</organism>
<proteinExistence type="predicted"/>